<dbReference type="GeneID" id="26740589"/>
<reference evidence="10" key="3">
    <citation type="submission" date="2014-09" db="EMBL/GenBank/DDBJ databases">
        <authorList>
            <person name="Bishop-Lilly K.A."/>
            <person name="Broomall S.M."/>
            <person name="Chain P.S."/>
            <person name="Chertkov O."/>
            <person name="Coyne S.R."/>
            <person name="Daligault H.E."/>
            <person name="Davenport K.W."/>
            <person name="Erkkila T."/>
            <person name="Frey K.G."/>
            <person name="Gibbons H.S."/>
            <person name="Gu W."/>
            <person name="Jaissle J."/>
            <person name="Johnson S.L."/>
            <person name="Koroleva G.I."/>
            <person name="Ladner J.T."/>
            <person name="Lo C.-C."/>
            <person name="Minogue T.D."/>
            <person name="Munk C."/>
            <person name="Palacios G.F."/>
            <person name="Redden C.L."/>
            <person name="Rosenzweig C.N."/>
            <person name="Scholz M.B."/>
            <person name="Teshima H."/>
            <person name="Xu Y."/>
        </authorList>
    </citation>
    <scope>NUCLEOTIDE SEQUENCE</scope>
    <source>
        <strain evidence="10">Mb9</strain>
    </source>
</reference>
<name>A0A089ZI37_METFO</name>
<dbReference type="PANTHER" id="PTHR47627:SF1">
    <property type="entry name" value="RUBREDOXIN-1-RELATED"/>
    <property type="match status" value="1"/>
</dbReference>
<keyword evidence="12" id="KW-1185">Reference proteome</keyword>
<evidence type="ECO:0000256" key="5">
    <source>
        <dbReference type="ARBA" id="ARBA00023004"/>
    </source>
</evidence>
<sequence length="203" mass="22689">MNYQCEICHYIYEPENGDPESGVDPGTPFNELPGDWLCPRCGIDKSSFEMAGSDAKIPKGKDPLLIMVQGLTQGLWTIAGNGSYSVTRQIGRTFLEELKSKGFNFDDGEKSLESVRSYFIETHHLAGDLEYAFTGEEVDLKVKNCRFFPVCSQLENHGVLITTCPYTNTAAQAMEEATGYRFRINKEPNGFGHQIKLKKVSKV</sequence>
<keyword evidence="5 6" id="KW-0408">Iron</keyword>
<evidence type="ECO:0000256" key="4">
    <source>
        <dbReference type="ARBA" id="ARBA00022982"/>
    </source>
</evidence>
<dbReference type="AlphaFoldDB" id="A0A089ZI37"/>
<dbReference type="GO" id="GO:0005506">
    <property type="term" value="F:iron ion binding"/>
    <property type="evidence" value="ECO:0007669"/>
    <property type="project" value="UniProtKB-UniRule"/>
</dbReference>
<dbReference type="InterPro" id="IPR024934">
    <property type="entry name" value="Rubredoxin-like_dom"/>
</dbReference>
<dbReference type="PATRIC" id="fig|2162.10.peg.2429"/>
<dbReference type="PRINTS" id="PR00163">
    <property type="entry name" value="RUBREDOXIN"/>
</dbReference>
<comment type="similarity">
    <text evidence="6">Belongs to the rubredoxin family.</text>
</comment>
<dbReference type="KEGG" id="mfi:DSM1535_1254"/>
<reference evidence="8" key="1">
    <citation type="submission" date="2013-12" db="EMBL/GenBank/DDBJ databases">
        <title>The complete genome sequence of Methanobacterium sp. BRM9.</title>
        <authorList>
            <consortium name="Pastoral Greenhouse Gas Research Consortium"/>
            <person name="Kelly W.J."/>
            <person name="Leahy S.C."/>
            <person name="Perry R."/>
            <person name="Li D."/>
            <person name="Altermann E."/>
            <person name="Lambie S.C."/>
            <person name="Attwood G.T."/>
        </authorList>
    </citation>
    <scope>NUCLEOTIDE SEQUENCE [LARGE SCALE GENOMIC DNA]</scope>
    <source>
        <strain evidence="8">BRM9</strain>
    </source>
</reference>
<accession>A0A089ZI37</accession>
<evidence type="ECO:0000256" key="2">
    <source>
        <dbReference type="ARBA" id="ARBA00022448"/>
    </source>
</evidence>
<dbReference type="FunFam" id="2.20.28.10:FF:000001">
    <property type="entry name" value="Rubredoxin"/>
    <property type="match status" value="1"/>
</dbReference>
<keyword evidence="2" id="KW-0813">Transport</keyword>
<evidence type="ECO:0000313" key="8">
    <source>
        <dbReference type="EMBL" id="AIS33120.1"/>
    </source>
</evidence>
<dbReference type="PROSITE" id="PS50903">
    <property type="entry name" value="RUBREDOXIN_LIKE"/>
    <property type="match status" value="1"/>
</dbReference>
<evidence type="ECO:0000313" key="11">
    <source>
        <dbReference type="Proteomes" id="UP000029661"/>
    </source>
</evidence>
<evidence type="ECO:0000256" key="6">
    <source>
        <dbReference type="RuleBase" id="RU003820"/>
    </source>
</evidence>
<dbReference type="STRING" id="2162.BRM9_2320"/>
<dbReference type="RefSeq" id="WP_048072788.1">
    <property type="nucleotide sequence ID" value="NZ_CALCVY010000280.1"/>
</dbReference>
<feature type="domain" description="Rubredoxin-like" evidence="7">
    <location>
        <begin position="3"/>
        <end position="51"/>
    </location>
</feature>
<dbReference type="EMBL" id="LN515531">
    <property type="protein sequence ID" value="CEA13591.1"/>
    <property type="molecule type" value="Genomic_DNA"/>
</dbReference>
<proteinExistence type="inferred from homology"/>
<gene>
    <name evidence="8" type="ORF">BRM9_2320</name>
    <name evidence="9" type="ORF">DSM1535_1254</name>
    <name evidence="10" type="ORF">MB9_2358</name>
</gene>
<dbReference type="GO" id="GO:0043448">
    <property type="term" value="P:alkane catabolic process"/>
    <property type="evidence" value="ECO:0007669"/>
    <property type="project" value="TreeGrafter"/>
</dbReference>
<dbReference type="Proteomes" id="UP000062768">
    <property type="component" value="Chromosome I"/>
</dbReference>
<dbReference type="Pfam" id="PF00301">
    <property type="entry name" value="Rubredoxin"/>
    <property type="match status" value="1"/>
</dbReference>
<evidence type="ECO:0000313" key="10">
    <source>
        <dbReference type="EMBL" id="CEL25969.1"/>
    </source>
</evidence>
<dbReference type="Proteomes" id="UP000029661">
    <property type="component" value="Chromosome"/>
</dbReference>
<dbReference type="InterPro" id="IPR024935">
    <property type="entry name" value="Rubredoxin_dom"/>
</dbReference>
<dbReference type="CDD" id="cd00730">
    <property type="entry name" value="rubredoxin"/>
    <property type="match status" value="1"/>
</dbReference>
<dbReference type="PANTHER" id="PTHR47627">
    <property type="entry name" value="RUBREDOXIN"/>
    <property type="match status" value="1"/>
</dbReference>
<comment type="cofactor">
    <cofactor evidence="6">
        <name>Fe(3+)</name>
        <dbReference type="ChEBI" id="CHEBI:29034"/>
    </cofactor>
</comment>
<organism evidence="8 11">
    <name type="scientific">Methanobacterium formicicum</name>
    <dbReference type="NCBI Taxonomy" id="2162"/>
    <lineage>
        <taxon>Archaea</taxon>
        <taxon>Methanobacteriati</taxon>
        <taxon>Methanobacteriota</taxon>
        <taxon>Methanomada group</taxon>
        <taxon>Methanobacteria</taxon>
        <taxon>Methanobacteriales</taxon>
        <taxon>Methanobacteriaceae</taxon>
        <taxon>Methanobacterium</taxon>
    </lineage>
</organism>
<evidence type="ECO:0000313" key="9">
    <source>
        <dbReference type="EMBL" id="CEA13591.1"/>
    </source>
</evidence>
<dbReference type="EMBL" id="CP006933">
    <property type="protein sequence ID" value="AIS33120.1"/>
    <property type="molecule type" value="Genomic_DNA"/>
</dbReference>
<dbReference type="KEGG" id="mfc:BRM9_2320"/>
<protein>
    <recommendedName>
        <fullName evidence="6">Rubredoxin</fullName>
    </recommendedName>
</protein>
<dbReference type="OrthoDB" id="81001at2157"/>
<evidence type="ECO:0000259" key="7">
    <source>
        <dbReference type="PROSITE" id="PS50903"/>
    </source>
</evidence>
<dbReference type="EMBL" id="LN734822">
    <property type="protein sequence ID" value="CEL25969.1"/>
    <property type="molecule type" value="Genomic_DNA"/>
</dbReference>
<comment type="function">
    <text evidence="1">Rubredoxin is a small nonheme, iron protein lacking acid-labile sulfide. Its single Fe, chelated to 4 Cys, functions as an electron acceptor and may also stabilize the conformation of the molecule.</text>
</comment>
<dbReference type="InterPro" id="IPR050526">
    <property type="entry name" value="Rubredoxin_ET"/>
</dbReference>
<reference evidence="9" key="2">
    <citation type="submission" date="2014-08" db="EMBL/GenBank/DDBJ databases">
        <authorList>
            <person name="Wibberg D."/>
        </authorList>
    </citation>
    <scope>NUCLEOTIDE SEQUENCE</scope>
</reference>
<keyword evidence="4 6" id="KW-0249">Electron transport</keyword>
<keyword evidence="3 6" id="KW-0479">Metal-binding</keyword>
<evidence type="ECO:0000313" key="12">
    <source>
        <dbReference type="Proteomes" id="UP000062768"/>
    </source>
</evidence>
<evidence type="ECO:0000256" key="1">
    <source>
        <dbReference type="ARBA" id="ARBA00002360"/>
    </source>
</evidence>
<evidence type="ECO:0000256" key="3">
    <source>
        <dbReference type="ARBA" id="ARBA00022723"/>
    </source>
</evidence>
<dbReference type="GO" id="GO:0009055">
    <property type="term" value="F:electron transfer activity"/>
    <property type="evidence" value="ECO:0007669"/>
    <property type="project" value="TreeGrafter"/>
</dbReference>
<dbReference type="SUPFAM" id="SSF57802">
    <property type="entry name" value="Rubredoxin-like"/>
    <property type="match status" value="1"/>
</dbReference>
<dbReference type="Gene3D" id="2.20.28.10">
    <property type="match status" value="1"/>
</dbReference>